<keyword evidence="3" id="KW-0677">Repeat</keyword>
<dbReference type="EMBL" id="FUYG01000001">
    <property type="protein sequence ID" value="SKA81989.1"/>
    <property type="molecule type" value="Genomic_DNA"/>
</dbReference>
<feature type="binding site" evidence="9">
    <location>
        <begin position="225"/>
        <end position="232"/>
    </location>
    <ligand>
        <name>ATP</name>
        <dbReference type="ChEBI" id="CHEBI:30616"/>
    </ligand>
</feature>
<keyword evidence="7" id="KW-1133">Transmembrane helix</keyword>
<dbReference type="PANTHER" id="PTHR13504:SF34">
    <property type="entry name" value="PROTEIN ADENYLYLTRANSFERASE FICD"/>
    <property type="match status" value="1"/>
</dbReference>
<dbReference type="Proteomes" id="UP000189735">
    <property type="component" value="Unassembled WGS sequence"/>
</dbReference>
<keyword evidence="6 9" id="KW-0067">ATP-binding</keyword>
<accession>A0A1T4WXN0</accession>
<dbReference type="InterPro" id="IPR036597">
    <property type="entry name" value="Fido-like_dom_sf"/>
</dbReference>
<dbReference type="InterPro" id="IPR003812">
    <property type="entry name" value="Fido"/>
</dbReference>
<keyword evidence="8" id="KW-0472">Membrane</keyword>
<evidence type="ECO:0000313" key="14">
    <source>
        <dbReference type="Proteomes" id="UP000189735"/>
    </source>
</evidence>
<evidence type="ECO:0000256" key="5">
    <source>
        <dbReference type="ARBA" id="ARBA00022803"/>
    </source>
</evidence>
<dbReference type="RefSeq" id="WP_220387267.1">
    <property type="nucleotide sequence ID" value="NZ_FUYG01000001.1"/>
</dbReference>
<dbReference type="AlphaFoldDB" id="A0A1T4WXN0"/>
<gene>
    <name evidence="13" type="ORF">SAMN06295879_0413</name>
</gene>
<evidence type="ECO:0000259" key="12">
    <source>
        <dbReference type="PROSITE" id="PS51459"/>
    </source>
</evidence>
<protein>
    <recommendedName>
        <fullName evidence="12">Fido domain-containing protein</fullName>
    </recommendedName>
</protein>
<dbReference type="GO" id="GO:0005524">
    <property type="term" value="F:ATP binding"/>
    <property type="evidence" value="ECO:0007669"/>
    <property type="project" value="UniProtKB-KW"/>
</dbReference>
<dbReference type="Gene3D" id="1.10.3290.10">
    <property type="entry name" value="Fido-like domain"/>
    <property type="match status" value="1"/>
</dbReference>
<dbReference type="PANTHER" id="PTHR13504">
    <property type="entry name" value="FIDO DOMAIN-CONTAINING PROTEIN DDB_G0283145"/>
    <property type="match status" value="1"/>
</dbReference>
<feature type="domain" description="Fido" evidence="12">
    <location>
        <begin position="138"/>
        <end position="279"/>
    </location>
</feature>
<evidence type="ECO:0000256" key="2">
    <source>
        <dbReference type="ARBA" id="ARBA00022692"/>
    </source>
</evidence>
<dbReference type="GO" id="GO:0016020">
    <property type="term" value="C:membrane"/>
    <property type="evidence" value="ECO:0007669"/>
    <property type="project" value="UniProtKB-SubCell"/>
</dbReference>
<evidence type="ECO:0000256" key="11">
    <source>
        <dbReference type="SAM" id="MobiDB-lite"/>
    </source>
</evidence>
<proteinExistence type="predicted"/>
<evidence type="ECO:0000256" key="4">
    <source>
        <dbReference type="ARBA" id="ARBA00022741"/>
    </source>
</evidence>
<evidence type="ECO:0000256" key="8">
    <source>
        <dbReference type="ARBA" id="ARBA00023136"/>
    </source>
</evidence>
<keyword evidence="2" id="KW-0812">Transmembrane</keyword>
<evidence type="ECO:0000313" key="13">
    <source>
        <dbReference type="EMBL" id="SKA81989.1"/>
    </source>
</evidence>
<keyword evidence="5" id="KW-0802">TPR repeat</keyword>
<evidence type="ECO:0000256" key="1">
    <source>
        <dbReference type="ARBA" id="ARBA00004167"/>
    </source>
</evidence>
<feature type="site" description="Important for autoinhibition of adenylyltransferase activity" evidence="10">
    <location>
        <position position="88"/>
    </location>
</feature>
<feature type="region of interest" description="Disordered" evidence="11">
    <location>
        <begin position="160"/>
        <end position="185"/>
    </location>
</feature>
<evidence type="ECO:0000256" key="7">
    <source>
        <dbReference type="ARBA" id="ARBA00022989"/>
    </source>
</evidence>
<comment type="subcellular location">
    <subcellularLocation>
        <location evidence="1">Membrane</location>
        <topology evidence="1">Single-pass membrane protein</topology>
    </subcellularLocation>
</comment>
<sequence length="284" mass="30928">MSEQRRNWSAGAEKYVKRAIGESGERLLVAGAPLLAPSEAAAQKELTGISWDASEIDIDRIHQVGTDKARHRFRAALPALIWNTAALEGNTFTLPEVRTLLDGVTVSGKRVEEELQILALSEGYSAIDEFVGAGNFRLDKATSDRVHGLVARHEAIESGHFRGEGSTGGGGSVQLSNGGSVEGVPQEELPARWGNLMEYLSDVEDARLRALVYNAAVTRTQFYFDGNKRTARLMMTGELMAHGHDPVNVPHARRLEYNVALDHLFSTDDATPLMRFTASCALPS</sequence>
<organism evidence="13 14">
    <name type="scientific">Agreia bicolorata</name>
    <dbReference type="NCBI Taxonomy" id="110935"/>
    <lineage>
        <taxon>Bacteria</taxon>
        <taxon>Bacillati</taxon>
        <taxon>Actinomycetota</taxon>
        <taxon>Actinomycetes</taxon>
        <taxon>Micrococcales</taxon>
        <taxon>Microbacteriaceae</taxon>
        <taxon>Agreia</taxon>
    </lineage>
</organism>
<dbReference type="SUPFAM" id="SSF140931">
    <property type="entry name" value="Fic-like"/>
    <property type="match status" value="1"/>
</dbReference>
<keyword evidence="4 9" id="KW-0547">Nucleotide-binding</keyword>
<reference evidence="14" key="1">
    <citation type="submission" date="2017-02" db="EMBL/GenBank/DDBJ databases">
        <authorList>
            <person name="Varghese N."/>
            <person name="Submissions S."/>
        </authorList>
    </citation>
    <scope>NUCLEOTIDE SEQUENCE [LARGE SCALE GENOMIC DNA]</scope>
    <source>
        <strain evidence="14">VKM Ac-2052</strain>
    </source>
</reference>
<evidence type="ECO:0000256" key="3">
    <source>
        <dbReference type="ARBA" id="ARBA00022737"/>
    </source>
</evidence>
<evidence type="ECO:0000256" key="10">
    <source>
        <dbReference type="PIRSR" id="PIRSR640198-3"/>
    </source>
</evidence>
<dbReference type="PROSITE" id="PS51459">
    <property type="entry name" value="FIDO"/>
    <property type="match status" value="1"/>
</dbReference>
<dbReference type="InterPro" id="IPR040198">
    <property type="entry name" value="Fido_containing"/>
</dbReference>
<name>A0A1T4WXN0_9MICO</name>
<evidence type="ECO:0000256" key="6">
    <source>
        <dbReference type="ARBA" id="ARBA00022840"/>
    </source>
</evidence>
<evidence type="ECO:0000256" key="9">
    <source>
        <dbReference type="PIRSR" id="PIRSR640198-2"/>
    </source>
</evidence>